<evidence type="ECO:0000313" key="3">
    <source>
        <dbReference type="Proteomes" id="UP001286456"/>
    </source>
</evidence>
<dbReference type="AlphaFoldDB" id="A0AAE0IGI1"/>
<protein>
    <submittedName>
        <fullName evidence="2">Uncharacterized protein</fullName>
    </submittedName>
</protein>
<sequence length="114" mass="12157">MHPTNTLTLLVTAALAGTGLGFRVSTYSDTNCQTLNGDVNVFDNTCATGHATFQSVTVTSYGAHRQRAAFYTANACDATSPWIDYYADGGSDKFLKGRCITLPFPIHALGSRSV</sequence>
<feature type="signal peptide" evidence="1">
    <location>
        <begin position="1"/>
        <end position="21"/>
    </location>
</feature>
<keyword evidence="1" id="KW-0732">Signal</keyword>
<dbReference type="EMBL" id="JAUEPO010000004">
    <property type="protein sequence ID" value="KAK3324518.1"/>
    <property type="molecule type" value="Genomic_DNA"/>
</dbReference>
<reference evidence="2" key="1">
    <citation type="journal article" date="2023" name="Mol. Phylogenet. Evol.">
        <title>Genome-scale phylogeny and comparative genomics of the fungal order Sordariales.</title>
        <authorList>
            <person name="Hensen N."/>
            <person name="Bonometti L."/>
            <person name="Westerberg I."/>
            <person name="Brannstrom I.O."/>
            <person name="Guillou S."/>
            <person name="Cros-Aarteil S."/>
            <person name="Calhoun S."/>
            <person name="Haridas S."/>
            <person name="Kuo A."/>
            <person name="Mondo S."/>
            <person name="Pangilinan J."/>
            <person name="Riley R."/>
            <person name="LaButti K."/>
            <person name="Andreopoulos B."/>
            <person name="Lipzen A."/>
            <person name="Chen C."/>
            <person name="Yan M."/>
            <person name="Daum C."/>
            <person name="Ng V."/>
            <person name="Clum A."/>
            <person name="Steindorff A."/>
            <person name="Ohm R.A."/>
            <person name="Martin F."/>
            <person name="Silar P."/>
            <person name="Natvig D.O."/>
            <person name="Lalanne C."/>
            <person name="Gautier V."/>
            <person name="Ament-Velasquez S.L."/>
            <person name="Kruys A."/>
            <person name="Hutchinson M.I."/>
            <person name="Powell A.J."/>
            <person name="Barry K."/>
            <person name="Miller A.N."/>
            <person name="Grigoriev I.V."/>
            <person name="Debuchy R."/>
            <person name="Gladieux P."/>
            <person name="Hiltunen Thoren M."/>
            <person name="Johannesson H."/>
        </authorList>
    </citation>
    <scope>NUCLEOTIDE SEQUENCE</scope>
    <source>
        <strain evidence="2">SMH4131-1</strain>
    </source>
</reference>
<accession>A0AAE0IGI1</accession>
<comment type="caution">
    <text evidence="2">The sequence shown here is derived from an EMBL/GenBank/DDBJ whole genome shotgun (WGS) entry which is preliminary data.</text>
</comment>
<evidence type="ECO:0000256" key="1">
    <source>
        <dbReference type="SAM" id="SignalP"/>
    </source>
</evidence>
<keyword evidence="3" id="KW-1185">Reference proteome</keyword>
<gene>
    <name evidence="2" type="ORF">B0T19DRAFT_402745</name>
</gene>
<dbReference type="Proteomes" id="UP001286456">
    <property type="component" value="Unassembled WGS sequence"/>
</dbReference>
<reference evidence="2" key="2">
    <citation type="submission" date="2023-06" db="EMBL/GenBank/DDBJ databases">
        <authorList>
            <consortium name="Lawrence Berkeley National Laboratory"/>
            <person name="Haridas S."/>
            <person name="Hensen N."/>
            <person name="Bonometti L."/>
            <person name="Westerberg I."/>
            <person name="Brannstrom I.O."/>
            <person name="Guillou S."/>
            <person name="Cros-Aarteil S."/>
            <person name="Calhoun S."/>
            <person name="Kuo A."/>
            <person name="Mondo S."/>
            <person name="Pangilinan J."/>
            <person name="Riley R."/>
            <person name="Labutti K."/>
            <person name="Andreopoulos B."/>
            <person name="Lipzen A."/>
            <person name="Chen C."/>
            <person name="Yanf M."/>
            <person name="Daum C."/>
            <person name="Ng V."/>
            <person name="Clum A."/>
            <person name="Steindorff A."/>
            <person name="Ohm R."/>
            <person name="Martin F."/>
            <person name="Silar P."/>
            <person name="Natvig D."/>
            <person name="Lalanne C."/>
            <person name="Gautier V."/>
            <person name="Ament-Velasquez S.L."/>
            <person name="Kruys A."/>
            <person name="Hutchinson M.I."/>
            <person name="Powell A.J."/>
            <person name="Barry K."/>
            <person name="Miller A.N."/>
            <person name="Grigoriev I.V."/>
            <person name="Debuchy R."/>
            <person name="Gladieux P."/>
            <person name="Thoren M.H."/>
            <person name="Johannesson H."/>
        </authorList>
    </citation>
    <scope>NUCLEOTIDE SEQUENCE</scope>
    <source>
        <strain evidence="2">SMH4131-1</strain>
    </source>
</reference>
<name>A0AAE0IGI1_9PEZI</name>
<feature type="chain" id="PRO_5041986651" evidence="1">
    <location>
        <begin position="22"/>
        <end position="114"/>
    </location>
</feature>
<evidence type="ECO:0000313" key="2">
    <source>
        <dbReference type="EMBL" id="KAK3324518.1"/>
    </source>
</evidence>
<organism evidence="2 3">
    <name type="scientific">Cercophora scortea</name>
    <dbReference type="NCBI Taxonomy" id="314031"/>
    <lineage>
        <taxon>Eukaryota</taxon>
        <taxon>Fungi</taxon>
        <taxon>Dikarya</taxon>
        <taxon>Ascomycota</taxon>
        <taxon>Pezizomycotina</taxon>
        <taxon>Sordariomycetes</taxon>
        <taxon>Sordariomycetidae</taxon>
        <taxon>Sordariales</taxon>
        <taxon>Lasiosphaeriaceae</taxon>
        <taxon>Cercophora</taxon>
    </lineage>
</organism>
<proteinExistence type="predicted"/>